<proteinExistence type="predicted"/>
<accession>A0A1H9QM26</accession>
<dbReference type="PANTHER" id="PTHR34109:SF1">
    <property type="entry name" value="VOC DOMAIN-CONTAINING PROTEIN"/>
    <property type="match status" value="1"/>
</dbReference>
<dbReference type="OrthoDB" id="9806868at2"/>
<reference evidence="3" key="1">
    <citation type="submission" date="2016-10" db="EMBL/GenBank/DDBJ databases">
        <authorList>
            <person name="Varghese N."/>
            <person name="Submissions S."/>
        </authorList>
    </citation>
    <scope>NUCLEOTIDE SEQUENCE [LARGE SCALE GENOMIC DNA]</scope>
    <source>
        <strain evidence="3">CGMCC 4.3525</strain>
    </source>
</reference>
<sequence>MTTPAPTCWPTLSYRDAPAAIRFLVEAFGFAEHLVVPGEAEGEVVHCELVWPEGGGVMLGSAVRSTGEAVATTPGAGSVYVVTDRPDEVHARSLARGATEVRGLRDEDYGSRGFVVADPEGNRWSFGTYRGA</sequence>
<evidence type="ECO:0000313" key="2">
    <source>
        <dbReference type="EMBL" id="SER61467.1"/>
    </source>
</evidence>
<dbReference type="AlphaFoldDB" id="A0A1H9QM26"/>
<keyword evidence="3" id="KW-1185">Reference proteome</keyword>
<organism evidence="2 3">
    <name type="scientific">Lentzea xinjiangensis</name>
    <dbReference type="NCBI Taxonomy" id="402600"/>
    <lineage>
        <taxon>Bacteria</taxon>
        <taxon>Bacillati</taxon>
        <taxon>Actinomycetota</taxon>
        <taxon>Actinomycetes</taxon>
        <taxon>Pseudonocardiales</taxon>
        <taxon>Pseudonocardiaceae</taxon>
        <taxon>Lentzea</taxon>
    </lineage>
</organism>
<dbReference type="Gene3D" id="3.30.720.110">
    <property type="match status" value="1"/>
</dbReference>
<dbReference type="RefSeq" id="WP_089954962.1">
    <property type="nucleotide sequence ID" value="NZ_FOFR01000013.1"/>
</dbReference>
<name>A0A1H9QM26_9PSEU</name>
<dbReference type="Gene3D" id="3.30.720.120">
    <property type="match status" value="1"/>
</dbReference>
<dbReference type="Proteomes" id="UP000199352">
    <property type="component" value="Unassembled WGS sequence"/>
</dbReference>
<feature type="domain" description="VOC" evidence="1">
    <location>
        <begin position="6"/>
        <end position="129"/>
    </location>
</feature>
<evidence type="ECO:0000259" key="1">
    <source>
        <dbReference type="PROSITE" id="PS51819"/>
    </source>
</evidence>
<dbReference type="InterPro" id="IPR037523">
    <property type="entry name" value="VOC_core"/>
</dbReference>
<dbReference type="PROSITE" id="PS51819">
    <property type="entry name" value="VOC"/>
    <property type="match status" value="1"/>
</dbReference>
<dbReference type="PANTHER" id="PTHR34109">
    <property type="entry name" value="BNAUNNG04460D PROTEIN-RELATED"/>
    <property type="match status" value="1"/>
</dbReference>
<gene>
    <name evidence="2" type="ORF">SAMN05216188_113102</name>
</gene>
<dbReference type="Pfam" id="PF00903">
    <property type="entry name" value="Glyoxalase"/>
    <property type="match status" value="1"/>
</dbReference>
<dbReference type="EMBL" id="FOFR01000013">
    <property type="protein sequence ID" value="SER61467.1"/>
    <property type="molecule type" value="Genomic_DNA"/>
</dbReference>
<protein>
    <submittedName>
        <fullName evidence="2">Uncharacterized conserved protein PhnB, glyoxalase superfamily</fullName>
    </submittedName>
</protein>
<evidence type="ECO:0000313" key="3">
    <source>
        <dbReference type="Proteomes" id="UP000199352"/>
    </source>
</evidence>
<dbReference type="InterPro" id="IPR004360">
    <property type="entry name" value="Glyas_Fos-R_dOase_dom"/>
</dbReference>
<dbReference type="SUPFAM" id="SSF54593">
    <property type="entry name" value="Glyoxalase/Bleomycin resistance protein/Dihydroxybiphenyl dioxygenase"/>
    <property type="match status" value="1"/>
</dbReference>
<dbReference type="InterPro" id="IPR029068">
    <property type="entry name" value="Glyas_Bleomycin-R_OHBP_Dase"/>
</dbReference>
<dbReference type="STRING" id="402600.SAMN05216188_113102"/>